<keyword evidence="5" id="KW-1185">Reference proteome</keyword>
<dbReference type="Gene3D" id="1.10.357.10">
    <property type="entry name" value="Tetracycline Repressor, domain 2"/>
    <property type="match status" value="1"/>
</dbReference>
<evidence type="ECO:0000256" key="2">
    <source>
        <dbReference type="PROSITE-ProRule" id="PRU00335"/>
    </source>
</evidence>
<dbReference type="PANTHER" id="PTHR43479">
    <property type="entry name" value="ACREF/ENVCD OPERON REPRESSOR-RELATED"/>
    <property type="match status" value="1"/>
</dbReference>
<feature type="DNA-binding region" description="H-T-H motif" evidence="2">
    <location>
        <begin position="53"/>
        <end position="72"/>
    </location>
</feature>
<dbReference type="InterPro" id="IPR001647">
    <property type="entry name" value="HTH_TetR"/>
</dbReference>
<dbReference type="Proteomes" id="UP000245507">
    <property type="component" value="Unassembled WGS sequence"/>
</dbReference>
<protein>
    <submittedName>
        <fullName evidence="4">TetR family transcriptional regulator</fullName>
    </submittedName>
</protein>
<evidence type="ECO:0000313" key="5">
    <source>
        <dbReference type="Proteomes" id="UP000245507"/>
    </source>
</evidence>
<evidence type="ECO:0000256" key="1">
    <source>
        <dbReference type="ARBA" id="ARBA00023125"/>
    </source>
</evidence>
<keyword evidence="1 2" id="KW-0238">DNA-binding</keyword>
<evidence type="ECO:0000313" key="4">
    <source>
        <dbReference type="EMBL" id="PWN01378.1"/>
    </source>
</evidence>
<evidence type="ECO:0000259" key="3">
    <source>
        <dbReference type="PROSITE" id="PS50977"/>
    </source>
</evidence>
<organism evidence="4 5">
    <name type="scientific">Nocardioides silvaticus</name>
    <dbReference type="NCBI Taxonomy" id="2201891"/>
    <lineage>
        <taxon>Bacteria</taxon>
        <taxon>Bacillati</taxon>
        <taxon>Actinomycetota</taxon>
        <taxon>Actinomycetes</taxon>
        <taxon>Propionibacteriales</taxon>
        <taxon>Nocardioidaceae</taxon>
        <taxon>Nocardioides</taxon>
    </lineage>
</organism>
<feature type="domain" description="HTH tetR-type" evidence="3">
    <location>
        <begin position="30"/>
        <end position="90"/>
    </location>
</feature>
<sequence>MKQERRRVKMFCVPEAVRPYRGVSADDRRAQRRSQLLEACLDVVGAEGVAGTTAEAVCARAGLSKRYFYESFADREAVLVAALDAFFEAAREAITPALAEPATSTGERLTRTVAALVGALSSDARTARLYVESSRHPALELRRIAAYDEFALLILRYGLEVDTEPADPRSRLVALLLVSGTTEVMARWLSGDLDLDEQTLVETVAGIGLAAAELLRGP</sequence>
<accession>A0A316TC88</accession>
<dbReference type="InterPro" id="IPR009057">
    <property type="entry name" value="Homeodomain-like_sf"/>
</dbReference>
<dbReference type="EMBL" id="QGDD01000009">
    <property type="protein sequence ID" value="PWN01378.1"/>
    <property type="molecule type" value="Genomic_DNA"/>
</dbReference>
<dbReference type="GO" id="GO:0003677">
    <property type="term" value="F:DNA binding"/>
    <property type="evidence" value="ECO:0007669"/>
    <property type="project" value="UniProtKB-UniRule"/>
</dbReference>
<comment type="caution">
    <text evidence="4">The sequence shown here is derived from an EMBL/GenBank/DDBJ whole genome shotgun (WGS) entry which is preliminary data.</text>
</comment>
<dbReference type="AlphaFoldDB" id="A0A316TC88"/>
<gene>
    <name evidence="4" type="ORF">DJ010_17565</name>
</gene>
<dbReference type="Pfam" id="PF00440">
    <property type="entry name" value="TetR_N"/>
    <property type="match status" value="1"/>
</dbReference>
<proteinExistence type="predicted"/>
<reference evidence="4 5" key="1">
    <citation type="submission" date="2018-05" db="EMBL/GenBank/DDBJ databases">
        <title>Nocardioides silvaticus genome.</title>
        <authorList>
            <person name="Li C."/>
            <person name="Wang G."/>
        </authorList>
    </citation>
    <scope>NUCLEOTIDE SEQUENCE [LARGE SCALE GENOMIC DNA]</scope>
    <source>
        <strain evidence="4 5">CCTCC AB 2018079</strain>
    </source>
</reference>
<dbReference type="PROSITE" id="PS50977">
    <property type="entry name" value="HTH_TETR_2"/>
    <property type="match status" value="1"/>
</dbReference>
<dbReference type="InterPro" id="IPR050624">
    <property type="entry name" value="HTH-type_Tx_Regulator"/>
</dbReference>
<name>A0A316TC88_9ACTN</name>
<dbReference type="SUPFAM" id="SSF46689">
    <property type="entry name" value="Homeodomain-like"/>
    <property type="match status" value="1"/>
</dbReference>
<dbReference type="PANTHER" id="PTHR43479:SF11">
    <property type="entry name" value="ACREF_ENVCD OPERON REPRESSOR-RELATED"/>
    <property type="match status" value="1"/>
</dbReference>